<name>A0A0R1ZN19_9LACO</name>
<dbReference type="Pfam" id="PF00293">
    <property type="entry name" value="NUDIX"/>
    <property type="match status" value="1"/>
</dbReference>
<comment type="similarity">
    <text evidence="3">Belongs to the Nudix hydrolase family.</text>
</comment>
<reference evidence="5 6" key="1">
    <citation type="journal article" date="2015" name="Genome Announc.">
        <title>Expanding the biotechnology potential of lactobacilli through comparative genomics of 213 strains and associated genera.</title>
        <authorList>
            <person name="Sun Z."/>
            <person name="Harris H.M."/>
            <person name="McCann A."/>
            <person name="Guo C."/>
            <person name="Argimon S."/>
            <person name="Zhang W."/>
            <person name="Yang X."/>
            <person name="Jeffery I.B."/>
            <person name="Cooney J.C."/>
            <person name="Kagawa T.F."/>
            <person name="Liu W."/>
            <person name="Song Y."/>
            <person name="Salvetti E."/>
            <person name="Wrobel A."/>
            <person name="Rasinkangas P."/>
            <person name="Parkhill J."/>
            <person name="Rea M.C."/>
            <person name="O'Sullivan O."/>
            <person name="Ritari J."/>
            <person name="Douillard F.P."/>
            <person name="Paul Ross R."/>
            <person name="Yang R."/>
            <person name="Briner A.E."/>
            <person name="Felis G.E."/>
            <person name="de Vos W.M."/>
            <person name="Barrangou R."/>
            <person name="Klaenhammer T.R."/>
            <person name="Caufield P.W."/>
            <person name="Cui Y."/>
            <person name="Zhang H."/>
            <person name="O'Toole P.W."/>
        </authorList>
    </citation>
    <scope>NUCLEOTIDE SEQUENCE [LARGE SCALE GENOMIC DNA]</scope>
    <source>
        <strain evidence="5 6">DSM 20505</strain>
    </source>
</reference>
<gene>
    <name evidence="5" type="ORF">FC18_GL001981</name>
</gene>
<comment type="cofactor">
    <cofactor evidence="1">
        <name>Mg(2+)</name>
        <dbReference type="ChEBI" id="CHEBI:18420"/>
    </cofactor>
</comment>
<evidence type="ECO:0000313" key="6">
    <source>
        <dbReference type="Proteomes" id="UP000051679"/>
    </source>
</evidence>
<dbReference type="GO" id="GO:0016787">
    <property type="term" value="F:hydrolase activity"/>
    <property type="evidence" value="ECO:0007669"/>
    <property type="project" value="UniProtKB-KW"/>
</dbReference>
<sequence>MGYIEDLRAVIGARSVILNGCCAVLVNDQAEVLLQQRNEPQKRWGLPGGLMEMGETTQATVVREVAEEAGLHIEPDALQLLNVYSGPDHHVIAPNGDEFYNVVIAYYAENVAGTPRISDGESLQYAWVPLTQLPANMVATHAEAIQEYLRRVLRAPLSEEENK</sequence>
<dbReference type="InterPro" id="IPR000086">
    <property type="entry name" value="NUDIX_hydrolase_dom"/>
</dbReference>
<evidence type="ECO:0000256" key="2">
    <source>
        <dbReference type="ARBA" id="ARBA00022801"/>
    </source>
</evidence>
<dbReference type="OrthoDB" id="9787476at2"/>
<dbReference type="InterPro" id="IPR020084">
    <property type="entry name" value="NUDIX_hydrolase_CS"/>
</dbReference>
<keyword evidence="6" id="KW-1185">Reference proteome</keyword>
<accession>A0A0R1ZN19</accession>
<dbReference type="SUPFAM" id="SSF55811">
    <property type="entry name" value="Nudix"/>
    <property type="match status" value="1"/>
</dbReference>
<dbReference type="EMBL" id="AYYO01000003">
    <property type="protein sequence ID" value="KRM56504.1"/>
    <property type="molecule type" value="Genomic_DNA"/>
</dbReference>
<dbReference type="STRING" id="1291052.FC18_GL001981"/>
<evidence type="ECO:0000256" key="3">
    <source>
        <dbReference type="RuleBase" id="RU003476"/>
    </source>
</evidence>
<dbReference type="PANTHER" id="PTHR43046:SF2">
    <property type="entry name" value="8-OXO-DGTP DIPHOSPHATASE-RELATED"/>
    <property type="match status" value="1"/>
</dbReference>
<dbReference type="InterPro" id="IPR020476">
    <property type="entry name" value="Nudix_hydrolase"/>
</dbReference>
<organism evidence="5 6">
    <name type="scientific">Lacticaseibacillus sharpeae JCM 1186 = DSM 20505</name>
    <dbReference type="NCBI Taxonomy" id="1291052"/>
    <lineage>
        <taxon>Bacteria</taxon>
        <taxon>Bacillati</taxon>
        <taxon>Bacillota</taxon>
        <taxon>Bacilli</taxon>
        <taxon>Lactobacillales</taxon>
        <taxon>Lactobacillaceae</taxon>
        <taxon>Lacticaseibacillus</taxon>
    </lineage>
</organism>
<dbReference type="PROSITE" id="PS51462">
    <property type="entry name" value="NUDIX"/>
    <property type="match status" value="1"/>
</dbReference>
<dbReference type="InterPro" id="IPR015797">
    <property type="entry name" value="NUDIX_hydrolase-like_dom_sf"/>
</dbReference>
<dbReference type="Gene3D" id="3.90.79.10">
    <property type="entry name" value="Nucleoside Triphosphate Pyrophosphohydrolase"/>
    <property type="match status" value="1"/>
</dbReference>
<evidence type="ECO:0000256" key="1">
    <source>
        <dbReference type="ARBA" id="ARBA00001946"/>
    </source>
</evidence>
<evidence type="ECO:0000259" key="4">
    <source>
        <dbReference type="PROSITE" id="PS51462"/>
    </source>
</evidence>
<protein>
    <recommendedName>
        <fullName evidence="4">Nudix hydrolase domain-containing protein</fullName>
    </recommendedName>
</protein>
<dbReference type="PANTHER" id="PTHR43046">
    <property type="entry name" value="GDP-MANNOSE MANNOSYL HYDROLASE"/>
    <property type="match status" value="1"/>
</dbReference>
<dbReference type="AlphaFoldDB" id="A0A0R1ZN19"/>
<proteinExistence type="inferred from homology"/>
<dbReference type="Proteomes" id="UP000051679">
    <property type="component" value="Unassembled WGS sequence"/>
</dbReference>
<dbReference type="PROSITE" id="PS00893">
    <property type="entry name" value="NUDIX_BOX"/>
    <property type="match status" value="1"/>
</dbReference>
<dbReference type="PRINTS" id="PR00502">
    <property type="entry name" value="NUDIXFAMILY"/>
</dbReference>
<dbReference type="RefSeq" id="WP_054676596.1">
    <property type="nucleotide sequence ID" value="NZ_AYYO01000003.1"/>
</dbReference>
<evidence type="ECO:0000313" key="5">
    <source>
        <dbReference type="EMBL" id="KRM56504.1"/>
    </source>
</evidence>
<comment type="caution">
    <text evidence="5">The sequence shown here is derived from an EMBL/GenBank/DDBJ whole genome shotgun (WGS) entry which is preliminary data.</text>
</comment>
<dbReference type="CDD" id="cd04677">
    <property type="entry name" value="NUDIX_Hydrolase"/>
    <property type="match status" value="1"/>
</dbReference>
<keyword evidence="2 3" id="KW-0378">Hydrolase</keyword>
<dbReference type="PATRIC" id="fig|1291052.5.peg.2042"/>
<feature type="domain" description="Nudix hydrolase" evidence="4">
    <location>
        <begin position="15"/>
        <end position="151"/>
    </location>
</feature>